<dbReference type="GO" id="GO:0005829">
    <property type="term" value="C:cytosol"/>
    <property type="evidence" value="ECO:0007669"/>
    <property type="project" value="TreeGrafter"/>
</dbReference>
<evidence type="ECO:0000313" key="3">
    <source>
        <dbReference type="EMBL" id="SBV35024.1"/>
    </source>
</evidence>
<dbReference type="Pfam" id="PF00899">
    <property type="entry name" value="ThiF"/>
    <property type="match status" value="1"/>
</dbReference>
<dbReference type="Gene3D" id="3.40.50.720">
    <property type="entry name" value="NAD(P)-binding Rossmann-like Domain"/>
    <property type="match status" value="1"/>
</dbReference>
<organism evidence="3">
    <name type="scientific">uncultured Sphingopyxis sp</name>
    <dbReference type="NCBI Taxonomy" id="310581"/>
    <lineage>
        <taxon>Bacteria</taxon>
        <taxon>Pseudomonadati</taxon>
        <taxon>Pseudomonadota</taxon>
        <taxon>Alphaproteobacteria</taxon>
        <taxon>Sphingomonadales</taxon>
        <taxon>Sphingomonadaceae</taxon>
        <taxon>Sphingopyxis</taxon>
        <taxon>environmental samples</taxon>
    </lineage>
</organism>
<dbReference type="GO" id="GO:0061605">
    <property type="term" value="F:molybdopterin-synthase adenylyltransferase activity"/>
    <property type="evidence" value="ECO:0007669"/>
    <property type="project" value="UniProtKB-EC"/>
</dbReference>
<comment type="similarity">
    <text evidence="1">Belongs to the HesA/MoeB/ThiF family.</text>
</comment>
<dbReference type="GO" id="GO:0004792">
    <property type="term" value="F:thiosulfate-cyanide sulfurtransferase activity"/>
    <property type="evidence" value="ECO:0007669"/>
    <property type="project" value="TreeGrafter"/>
</dbReference>
<dbReference type="PANTHER" id="PTHR10953">
    <property type="entry name" value="UBIQUITIN-ACTIVATING ENZYME E1"/>
    <property type="match status" value="1"/>
</dbReference>
<protein>
    <submittedName>
        <fullName evidence="3">Molybdopterin-synthase adenylyltransferase</fullName>
        <ecNumber evidence="3">2.7.7.80</ecNumber>
    </submittedName>
</protein>
<dbReference type="KEGG" id="sphu:SPPYR_3909"/>
<proteinExistence type="inferred from homology"/>
<dbReference type="GO" id="GO:0008641">
    <property type="term" value="F:ubiquitin-like modifier activating enzyme activity"/>
    <property type="evidence" value="ECO:0007669"/>
    <property type="project" value="InterPro"/>
</dbReference>
<dbReference type="AlphaFoldDB" id="A0A1Y5Q6A3"/>
<gene>
    <name evidence="3" type="primary">moeB</name>
    <name evidence="3" type="ORF">SPPYR_3909</name>
</gene>
<dbReference type="CDD" id="cd00757">
    <property type="entry name" value="ThiF_MoeB_HesA_family"/>
    <property type="match status" value="1"/>
</dbReference>
<dbReference type="FunFam" id="3.40.50.720:FF:000080">
    <property type="entry name" value="Thiazole biosynthesis adenylyltransferase ThiF"/>
    <property type="match status" value="1"/>
</dbReference>
<sequence>MLSDAELDRYARQIILPQFGGAGQAKLKASHVALIGAGGVGCPAITYLAAAGVGKLTIIDHDIVELSNLHRQPLFTDADLGAPKAEVAAEAARRINPHVEAIAVTRRLDDANAAALLKGASLILDGCDNFATRLGVNRAAVTLQIPLLSAAIGAFEGQVALYEGWRAGHACYACLVGNDPDRPGINCAETGVMGALAGMIGTVAALEAVRALSGWGSPLTGRLAIVDMLDRRWREVGVPEDPECPICQV</sequence>
<reference evidence="3" key="1">
    <citation type="submission" date="2016-03" db="EMBL/GenBank/DDBJ databases">
        <authorList>
            <person name="Ploux O."/>
        </authorList>
    </citation>
    <scope>NUCLEOTIDE SEQUENCE</scope>
    <source>
        <strain evidence="3">UC10</strain>
    </source>
</reference>
<dbReference type="EMBL" id="LT598653">
    <property type="protein sequence ID" value="SBV35024.1"/>
    <property type="molecule type" value="Genomic_DNA"/>
</dbReference>
<dbReference type="InterPro" id="IPR000594">
    <property type="entry name" value="ThiF_NAD_FAD-bd"/>
</dbReference>
<dbReference type="GO" id="GO:0008146">
    <property type="term" value="F:sulfotransferase activity"/>
    <property type="evidence" value="ECO:0007669"/>
    <property type="project" value="TreeGrafter"/>
</dbReference>
<dbReference type="RefSeq" id="WP_295322219.1">
    <property type="nucleotide sequence ID" value="NZ_LT598653.1"/>
</dbReference>
<keyword evidence="3" id="KW-0548">Nucleotidyltransferase</keyword>
<evidence type="ECO:0000256" key="1">
    <source>
        <dbReference type="ARBA" id="ARBA00009919"/>
    </source>
</evidence>
<feature type="domain" description="THIF-type NAD/FAD binding fold" evidence="2">
    <location>
        <begin position="10"/>
        <end position="245"/>
    </location>
</feature>
<name>A0A1Y5Q6A3_9SPHN</name>
<dbReference type="InterPro" id="IPR035985">
    <property type="entry name" value="Ubiquitin-activating_enz"/>
</dbReference>
<keyword evidence="3" id="KW-0808">Transferase</keyword>
<accession>A0A1Y5Q6A3</accession>
<dbReference type="PANTHER" id="PTHR10953:SF102">
    <property type="entry name" value="ADENYLYLTRANSFERASE AND SULFURTRANSFERASE MOCS3"/>
    <property type="match status" value="1"/>
</dbReference>
<dbReference type="InterPro" id="IPR045886">
    <property type="entry name" value="ThiF/MoeB/HesA"/>
</dbReference>
<dbReference type="NCBIfam" id="NF004281">
    <property type="entry name" value="PRK05690.1"/>
    <property type="match status" value="1"/>
</dbReference>
<evidence type="ECO:0000259" key="2">
    <source>
        <dbReference type="Pfam" id="PF00899"/>
    </source>
</evidence>
<dbReference type="SUPFAM" id="SSF69572">
    <property type="entry name" value="Activating enzymes of the ubiquitin-like proteins"/>
    <property type="match status" value="1"/>
</dbReference>
<dbReference type="EC" id="2.7.7.80" evidence="3"/>